<dbReference type="eggNOG" id="arCOG06576">
    <property type="taxonomic scope" value="Archaea"/>
</dbReference>
<dbReference type="AlphaFoldDB" id="Q2FRB9"/>
<dbReference type="Gene3D" id="1.20.120.330">
    <property type="entry name" value="Nucleotidyltransferases domain 2"/>
    <property type="match status" value="1"/>
</dbReference>
<organism evidence="1 2">
    <name type="scientific">Methanospirillum hungatei JF-1 (strain ATCC 27890 / DSM 864 / NBRC 100397 / JF-1)</name>
    <dbReference type="NCBI Taxonomy" id="323259"/>
    <lineage>
        <taxon>Archaea</taxon>
        <taxon>Methanobacteriati</taxon>
        <taxon>Methanobacteriota</taxon>
        <taxon>Stenosarchaea group</taxon>
        <taxon>Methanomicrobia</taxon>
        <taxon>Methanomicrobiales</taxon>
        <taxon>Methanospirillaceae</taxon>
        <taxon>Methanospirillum</taxon>
    </lineage>
</organism>
<dbReference type="GeneID" id="3923431"/>
<dbReference type="EMBL" id="CP000254">
    <property type="protein sequence ID" value="ABD41613.1"/>
    <property type="molecule type" value="Genomic_DNA"/>
</dbReference>
<sequence>MQTQSSSFDWEEYIELAKQLQQNPIPNALYHTALYRAIVSRAYYGAFMYSRRRAERIIGAFSGVNIHEQVIDYYSNSESKNHRKAGTFLKVLKDKRVECDYFDHLTEDPKRMADISIKLADTIINLIL</sequence>
<protein>
    <recommendedName>
        <fullName evidence="3">HEPN domain-containing protein</fullName>
    </recommendedName>
</protein>
<evidence type="ECO:0008006" key="3">
    <source>
        <dbReference type="Google" id="ProtNLM"/>
    </source>
</evidence>
<dbReference type="HOGENOM" id="CLU_1954677_0_0_2"/>
<keyword evidence="2" id="KW-1185">Reference proteome</keyword>
<dbReference type="Proteomes" id="UP000001941">
    <property type="component" value="Chromosome"/>
</dbReference>
<evidence type="ECO:0000313" key="1">
    <source>
        <dbReference type="EMBL" id="ABD41613.1"/>
    </source>
</evidence>
<name>Q2FRB9_METHJ</name>
<dbReference type="InParanoid" id="Q2FRB9"/>
<accession>Q2FRB9</accession>
<dbReference type="EnsemblBacteria" id="ABD41613">
    <property type="protein sequence ID" value="ABD41613"/>
    <property type="gene ID" value="Mhun_1899"/>
</dbReference>
<proteinExistence type="predicted"/>
<evidence type="ECO:0000313" key="2">
    <source>
        <dbReference type="Proteomes" id="UP000001941"/>
    </source>
</evidence>
<dbReference type="STRING" id="323259.Mhun_1899"/>
<dbReference type="KEGG" id="mhu:Mhun_1899"/>
<reference evidence="2" key="1">
    <citation type="journal article" date="2016" name="Stand. Genomic Sci.">
        <title>Complete genome sequence of Methanospirillum hungatei type strain JF1.</title>
        <authorList>
            <person name="Gunsalus R.P."/>
            <person name="Cook L.E."/>
            <person name="Crable B."/>
            <person name="Rohlin L."/>
            <person name="McDonald E."/>
            <person name="Mouttaki H."/>
            <person name="Sieber J.R."/>
            <person name="Poweleit N."/>
            <person name="Zhou H."/>
            <person name="Lapidus A.L."/>
            <person name="Daligault H.E."/>
            <person name="Land M."/>
            <person name="Gilna P."/>
            <person name="Ivanova N."/>
            <person name="Kyrpides N."/>
            <person name="Culley D.E."/>
            <person name="McInerney M.J."/>
        </authorList>
    </citation>
    <scope>NUCLEOTIDE SEQUENCE [LARGE SCALE GENOMIC DNA]</scope>
    <source>
        <strain evidence="2">ATCC 27890 / DSM 864 / NBRC 100397 / JF-1</strain>
    </source>
</reference>
<gene>
    <name evidence="1" type="ordered locus">Mhun_1899</name>
</gene>
<dbReference type="RefSeq" id="WP_011448877.1">
    <property type="nucleotide sequence ID" value="NC_007796.1"/>
</dbReference>